<dbReference type="Proteomes" id="UP000797356">
    <property type="component" value="Chromosome 5"/>
</dbReference>
<gene>
    <name evidence="2" type="ORF">COCNU_05G003060</name>
</gene>
<dbReference type="OrthoDB" id="1266663at2759"/>
<dbReference type="EMBL" id="CM017876">
    <property type="protein sequence ID" value="KAG1342077.1"/>
    <property type="molecule type" value="Genomic_DNA"/>
</dbReference>
<accession>A0A8K0I7S0</accession>
<proteinExistence type="predicted"/>
<name>A0A8K0I7S0_COCNU</name>
<feature type="region of interest" description="Disordered" evidence="1">
    <location>
        <begin position="162"/>
        <end position="186"/>
    </location>
</feature>
<comment type="caution">
    <text evidence="2">The sequence shown here is derived from an EMBL/GenBank/DDBJ whole genome shotgun (WGS) entry which is preliminary data.</text>
</comment>
<evidence type="ECO:0000313" key="3">
    <source>
        <dbReference type="Proteomes" id="UP000797356"/>
    </source>
</evidence>
<organism evidence="2 3">
    <name type="scientific">Cocos nucifera</name>
    <name type="common">Coconut palm</name>
    <dbReference type="NCBI Taxonomy" id="13894"/>
    <lineage>
        <taxon>Eukaryota</taxon>
        <taxon>Viridiplantae</taxon>
        <taxon>Streptophyta</taxon>
        <taxon>Embryophyta</taxon>
        <taxon>Tracheophyta</taxon>
        <taxon>Spermatophyta</taxon>
        <taxon>Magnoliopsida</taxon>
        <taxon>Liliopsida</taxon>
        <taxon>Arecaceae</taxon>
        <taxon>Arecoideae</taxon>
        <taxon>Cocoseae</taxon>
        <taxon>Attaleinae</taxon>
        <taxon>Cocos</taxon>
    </lineage>
</organism>
<reference evidence="2" key="1">
    <citation type="journal article" date="2017" name="Gigascience">
        <title>The genome draft of coconut (Cocos nucifera).</title>
        <authorList>
            <person name="Xiao Y."/>
            <person name="Xu P."/>
            <person name="Fan H."/>
            <person name="Baudouin L."/>
            <person name="Xia W."/>
            <person name="Bocs S."/>
            <person name="Xu J."/>
            <person name="Li Q."/>
            <person name="Guo A."/>
            <person name="Zhou L."/>
            <person name="Li J."/>
            <person name="Wu Y."/>
            <person name="Ma Z."/>
            <person name="Armero A."/>
            <person name="Issali A.E."/>
            <person name="Liu N."/>
            <person name="Peng M."/>
            <person name="Yang Y."/>
        </authorList>
    </citation>
    <scope>NUCLEOTIDE SEQUENCE</scope>
    <source>
        <tissue evidence="2">Spear leaf of Hainan Tall coconut</tissue>
    </source>
</reference>
<evidence type="ECO:0000256" key="1">
    <source>
        <dbReference type="SAM" id="MobiDB-lite"/>
    </source>
</evidence>
<sequence>MAATLSSFSSSLSQGGGAAHRDSRGGATSAIMMVVPALLWWHLEKQSEVLMEAYRTMSHELHRLQVDLSVLEVLLGVKEKVMQKRMKVYHHRNLDKPANHTGAVSFLRLAVHKISQILPSPAALSTLIDIQSFPKHLVILATLPLLTSAFISQAHQFMHLTARTPPSNTPWLKRDKRKKHQQQQEGPVTLQLHMIPGSIVRN</sequence>
<feature type="compositionally biased region" description="Low complexity" evidence="1">
    <location>
        <begin position="1"/>
        <end position="13"/>
    </location>
</feature>
<evidence type="ECO:0000313" key="2">
    <source>
        <dbReference type="EMBL" id="KAG1342077.1"/>
    </source>
</evidence>
<reference evidence="2" key="2">
    <citation type="submission" date="2019-07" db="EMBL/GenBank/DDBJ databases">
        <authorList>
            <person name="Yang Y."/>
            <person name="Bocs S."/>
            <person name="Baudouin L."/>
        </authorList>
    </citation>
    <scope>NUCLEOTIDE SEQUENCE</scope>
    <source>
        <tissue evidence="2">Spear leaf of Hainan Tall coconut</tissue>
    </source>
</reference>
<keyword evidence="3" id="KW-1185">Reference proteome</keyword>
<protein>
    <submittedName>
        <fullName evidence="2">Uncharacterized protein</fullName>
    </submittedName>
</protein>
<feature type="region of interest" description="Disordered" evidence="1">
    <location>
        <begin position="1"/>
        <end position="24"/>
    </location>
</feature>
<dbReference type="AlphaFoldDB" id="A0A8K0I7S0"/>